<sequence length="56" mass="6069">MAQQLSCVVDGCEATITEETVAEILEVAEGHAAEEHPDLELDEGTVETLKENIEEV</sequence>
<protein>
    <submittedName>
        <fullName evidence="1">DUF1059 domain-containing protein</fullName>
    </submittedName>
</protein>
<keyword evidence="2" id="KW-1185">Reference proteome</keyword>
<dbReference type="Proteomes" id="UP001259659">
    <property type="component" value="Unassembled WGS sequence"/>
</dbReference>
<dbReference type="RefSeq" id="WP_310917684.1">
    <property type="nucleotide sequence ID" value="NZ_JAMQON010000001.1"/>
</dbReference>
<dbReference type="Pfam" id="PF06348">
    <property type="entry name" value="DUF1059"/>
    <property type="match status" value="1"/>
</dbReference>
<comment type="caution">
    <text evidence="1">The sequence shown here is derived from an EMBL/GenBank/DDBJ whole genome shotgun (WGS) entry which is preliminary data.</text>
</comment>
<organism evidence="1 2">
    <name type="scientific">Haloarcula saliterrae</name>
    <dbReference type="NCBI Taxonomy" id="2950534"/>
    <lineage>
        <taxon>Archaea</taxon>
        <taxon>Methanobacteriati</taxon>
        <taxon>Methanobacteriota</taxon>
        <taxon>Stenosarchaea group</taxon>
        <taxon>Halobacteria</taxon>
        <taxon>Halobacteriales</taxon>
        <taxon>Haloarculaceae</taxon>
        <taxon>Haloarcula</taxon>
    </lineage>
</organism>
<proteinExistence type="predicted"/>
<gene>
    <name evidence="1" type="ORF">NDI56_01730</name>
</gene>
<evidence type="ECO:0000313" key="2">
    <source>
        <dbReference type="Proteomes" id="UP001259659"/>
    </source>
</evidence>
<accession>A0ABU2F7B3</accession>
<dbReference type="InterPro" id="IPR009409">
    <property type="entry name" value="DUF1059"/>
</dbReference>
<reference evidence="1 2" key="1">
    <citation type="submission" date="2022-06" db="EMBL/GenBank/DDBJ databases">
        <title>Haloarcula sp. a new haloarchaeum isolate from saline soil.</title>
        <authorList>
            <person name="Strakova D."/>
            <person name="Galisteo C."/>
            <person name="Sanchez-Porro C."/>
            <person name="Ventosa A."/>
        </authorList>
    </citation>
    <scope>NUCLEOTIDE SEQUENCE [LARGE SCALE GENOMIC DNA]</scope>
    <source>
        <strain evidence="1 2">S1CR25-12</strain>
    </source>
</reference>
<evidence type="ECO:0000313" key="1">
    <source>
        <dbReference type="EMBL" id="MDS0258124.1"/>
    </source>
</evidence>
<name>A0ABU2F7B3_9EURY</name>
<dbReference type="EMBL" id="JAMQON010000001">
    <property type="protein sequence ID" value="MDS0258124.1"/>
    <property type="molecule type" value="Genomic_DNA"/>
</dbReference>